<comment type="cofactor">
    <cofactor evidence="1">
        <name>heme b</name>
        <dbReference type="ChEBI" id="CHEBI:60344"/>
    </cofactor>
</comment>
<evidence type="ECO:0000256" key="2">
    <source>
        <dbReference type="ARBA" id="ARBA00022617"/>
    </source>
</evidence>
<proteinExistence type="predicted"/>
<name>A0A2K1QJZ4_9PEZI</name>
<dbReference type="Proteomes" id="UP000243797">
    <property type="component" value="Unassembled WGS sequence"/>
</dbReference>
<dbReference type="GO" id="GO:0046872">
    <property type="term" value="F:metal ion binding"/>
    <property type="evidence" value="ECO:0007669"/>
    <property type="project" value="UniProtKB-KW"/>
</dbReference>
<dbReference type="EMBL" id="NKHZ01000080">
    <property type="protein sequence ID" value="PNS15220.1"/>
    <property type="molecule type" value="Genomic_DNA"/>
</dbReference>
<evidence type="ECO:0000256" key="1">
    <source>
        <dbReference type="ARBA" id="ARBA00001970"/>
    </source>
</evidence>
<evidence type="ECO:0000256" key="3">
    <source>
        <dbReference type="ARBA" id="ARBA00022723"/>
    </source>
</evidence>
<keyword evidence="7" id="KW-1185">Reference proteome</keyword>
<dbReference type="Pfam" id="PF13816">
    <property type="entry name" value="Dehydratase_hem"/>
    <property type="match status" value="1"/>
</dbReference>
<dbReference type="AlphaFoldDB" id="A0A2K1QJZ4"/>
<accession>A0A2K1QJZ4</accession>
<dbReference type="InterPro" id="IPR025702">
    <property type="entry name" value="OXD"/>
</dbReference>
<dbReference type="InParanoid" id="A0A2K1QJZ4"/>
<evidence type="ECO:0000256" key="4">
    <source>
        <dbReference type="ARBA" id="ARBA00023004"/>
    </source>
</evidence>
<sequence>MGCPMRKYPLKRPSNHQAPVPRFLLRFPDHVKQICTLYFGAQSHSEGVSLDQAADKLQSWLSSLPSDIQPYSYETFAVEHGQDILGTRVWVCYWTLTSSFESAVNSLDLAALHSSLASKDSIGLWSERFNVPVERLETNFMGTDYMPGLARLEGTWGEGHDLTSYWGAARDRIPDSAIDLFSKEEAEEEDRRPPHLGAVKGLGQHIKGANPYNNLCHIRSGQYWEHCEDAEREAYETKLKKVLISGLGYLWENPYDNGVIGLRFMRNLPKPGDDDVGSDVPRKESCGAGFFRNMCDLEHWAEKHMSHLRIWTGAISHAKKFGEDMKLRLFHEVSILKKGEAHFDT</sequence>
<protein>
    <recommendedName>
        <fullName evidence="8">Phenylacetaldoxime dehydratase</fullName>
    </recommendedName>
</protein>
<dbReference type="GO" id="GO:0016829">
    <property type="term" value="F:lyase activity"/>
    <property type="evidence" value="ECO:0007669"/>
    <property type="project" value="UniProtKB-KW"/>
</dbReference>
<evidence type="ECO:0008006" key="8">
    <source>
        <dbReference type="Google" id="ProtNLM"/>
    </source>
</evidence>
<evidence type="ECO:0000313" key="7">
    <source>
        <dbReference type="Proteomes" id="UP000243797"/>
    </source>
</evidence>
<keyword evidence="4" id="KW-0408">Iron</keyword>
<organism evidence="6 7">
    <name type="scientific">Sphaceloma murrayae</name>
    <dbReference type="NCBI Taxonomy" id="2082308"/>
    <lineage>
        <taxon>Eukaryota</taxon>
        <taxon>Fungi</taxon>
        <taxon>Dikarya</taxon>
        <taxon>Ascomycota</taxon>
        <taxon>Pezizomycotina</taxon>
        <taxon>Dothideomycetes</taxon>
        <taxon>Dothideomycetidae</taxon>
        <taxon>Myriangiales</taxon>
        <taxon>Elsinoaceae</taxon>
        <taxon>Sphaceloma</taxon>
    </lineage>
</organism>
<evidence type="ECO:0000256" key="5">
    <source>
        <dbReference type="ARBA" id="ARBA00023239"/>
    </source>
</evidence>
<keyword evidence="3" id="KW-0479">Metal-binding</keyword>
<gene>
    <name evidence="6" type="ORF">CAC42_8221</name>
</gene>
<dbReference type="OrthoDB" id="3359285at2759"/>
<reference evidence="6 7" key="1">
    <citation type="submission" date="2017-06" db="EMBL/GenBank/DDBJ databases">
        <title>Draft genome sequence of a variant of Elsinoe murrayae.</title>
        <authorList>
            <person name="Cheng Q."/>
        </authorList>
    </citation>
    <scope>NUCLEOTIDE SEQUENCE [LARGE SCALE GENOMIC DNA]</scope>
    <source>
        <strain evidence="6 7">CQ-2017a</strain>
    </source>
</reference>
<keyword evidence="2" id="KW-0349">Heme</keyword>
<evidence type="ECO:0000313" key="6">
    <source>
        <dbReference type="EMBL" id="PNS15220.1"/>
    </source>
</evidence>
<keyword evidence="5" id="KW-0456">Lyase</keyword>
<comment type="caution">
    <text evidence="6">The sequence shown here is derived from an EMBL/GenBank/DDBJ whole genome shotgun (WGS) entry which is preliminary data.</text>
</comment>